<accession>A0A915KBK4</accession>
<dbReference type="AlphaFoldDB" id="A0A915KBK4"/>
<evidence type="ECO:0000313" key="3">
    <source>
        <dbReference type="WBParaSite" id="nRc.2.0.1.t35471-RA"/>
    </source>
</evidence>
<proteinExistence type="predicted"/>
<protein>
    <submittedName>
        <fullName evidence="3">Uncharacterized protein</fullName>
    </submittedName>
</protein>
<evidence type="ECO:0000313" key="2">
    <source>
        <dbReference type="Proteomes" id="UP000887565"/>
    </source>
</evidence>
<name>A0A915KBK4_ROMCU</name>
<sequence>MNEKAKKEKKLNRNVNIKVINIVTNDPPGLLLIQKMKIMIVKRINMVNMHRMNDQESITTRGYECEHPKDSRDIQKKLEWVSALKWDQLKKYIIKAKESQQPPMADSEEMLDEPTTS</sequence>
<keyword evidence="2" id="KW-1185">Reference proteome</keyword>
<evidence type="ECO:0000256" key="1">
    <source>
        <dbReference type="SAM" id="MobiDB-lite"/>
    </source>
</evidence>
<feature type="compositionally biased region" description="Acidic residues" evidence="1">
    <location>
        <begin position="106"/>
        <end position="117"/>
    </location>
</feature>
<dbReference type="WBParaSite" id="nRc.2.0.1.t35471-RA">
    <property type="protein sequence ID" value="nRc.2.0.1.t35471-RA"/>
    <property type="gene ID" value="nRc.2.0.1.g35471"/>
</dbReference>
<organism evidence="2 3">
    <name type="scientific">Romanomermis culicivorax</name>
    <name type="common">Nematode worm</name>
    <dbReference type="NCBI Taxonomy" id="13658"/>
    <lineage>
        <taxon>Eukaryota</taxon>
        <taxon>Metazoa</taxon>
        <taxon>Ecdysozoa</taxon>
        <taxon>Nematoda</taxon>
        <taxon>Enoplea</taxon>
        <taxon>Dorylaimia</taxon>
        <taxon>Mermithida</taxon>
        <taxon>Mermithoidea</taxon>
        <taxon>Mermithidae</taxon>
        <taxon>Romanomermis</taxon>
    </lineage>
</organism>
<feature type="region of interest" description="Disordered" evidence="1">
    <location>
        <begin position="97"/>
        <end position="117"/>
    </location>
</feature>
<reference evidence="3" key="1">
    <citation type="submission" date="2022-11" db="UniProtKB">
        <authorList>
            <consortium name="WormBaseParasite"/>
        </authorList>
    </citation>
    <scope>IDENTIFICATION</scope>
</reference>
<dbReference type="Proteomes" id="UP000887565">
    <property type="component" value="Unplaced"/>
</dbReference>